<organism evidence="2 3">
    <name type="scientific">Anabarilius grahami</name>
    <name type="common">Kanglang fish</name>
    <name type="synonym">Barilius grahami</name>
    <dbReference type="NCBI Taxonomy" id="495550"/>
    <lineage>
        <taxon>Eukaryota</taxon>
        <taxon>Metazoa</taxon>
        <taxon>Chordata</taxon>
        <taxon>Craniata</taxon>
        <taxon>Vertebrata</taxon>
        <taxon>Euteleostomi</taxon>
        <taxon>Actinopterygii</taxon>
        <taxon>Neopterygii</taxon>
        <taxon>Teleostei</taxon>
        <taxon>Ostariophysi</taxon>
        <taxon>Cypriniformes</taxon>
        <taxon>Xenocyprididae</taxon>
        <taxon>Xenocypridinae</taxon>
        <taxon>Xenocypridinae incertae sedis</taxon>
        <taxon>Anabarilius</taxon>
    </lineage>
</organism>
<feature type="region of interest" description="Disordered" evidence="1">
    <location>
        <begin position="81"/>
        <end position="113"/>
    </location>
</feature>
<evidence type="ECO:0000313" key="2">
    <source>
        <dbReference type="EMBL" id="ROI15723.1"/>
    </source>
</evidence>
<evidence type="ECO:0000313" key="3">
    <source>
        <dbReference type="Proteomes" id="UP000281406"/>
    </source>
</evidence>
<protein>
    <submittedName>
        <fullName evidence="2">Uncharacterized protein</fullName>
    </submittedName>
</protein>
<dbReference type="EMBL" id="RJVU01079141">
    <property type="protein sequence ID" value="ROI15723.1"/>
    <property type="molecule type" value="Genomic_DNA"/>
</dbReference>
<accession>A0A3N0XEG1</accession>
<gene>
    <name evidence="2" type="ORF">DPX16_20261</name>
</gene>
<keyword evidence="3" id="KW-1185">Reference proteome</keyword>
<feature type="compositionally biased region" description="Basic and acidic residues" evidence="1">
    <location>
        <begin position="100"/>
        <end position="113"/>
    </location>
</feature>
<dbReference type="Proteomes" id="UP000281406">
    <property type="component" value="Unassembled WGS sequence"/>
</dbReference>
<feature type="compositionally biased region" description="Acidic residues" evidence="1">
    <location>
        <begin position="82"/>
        <end position="92"/>
    </location>
</feature>
<comment type="caution">
    <text evidence="2">The sequence shown here is derived from an EMBL/GenBank/DDBJ whole genome shotgun (WGS) entry which is preliminary data.</text>
</comment>
<proteinExistence type="predicted"/>
<dbReference type="AlphaFoldDB" id="A0A3N0XEG1"/>
<evidence type="ECO:0000256" key="1">
    <source>
        <dbReference type="SAM" id="MobiDB-lite"/>
    </source>
</evidence>
<reference evidence="2 3" key="1">
    <citation type="submission" date="2018-10" db="EMBL/GenBank/DDBJ databases">
        <title>Genome assembly for a Yunnan-Guizhou Plateau 3E fish, Anabarilius grahami (Regan), and its evolutionary and genetic applications.</title>
        <authorList>
            <person name="Jiang W."/>
        </authorList>
    </citation>
    <scope>NUCLEOTIDE SEQUENCE [LARGE SCALE GENOMIC DNA]</scope>
    <source>
        <strain evidence="2">AG-KIZ</strain>
        <tissue evidence="2">Muscle</tissue>
    </source>
</reference>
<name>A0A3N0XEG1_ANAGA</name>
<sequence>MFIIPLPLTMTQSSSIINAEPHAQQIAGTVRVCLCCGIYVRECVPGTNKLPPHTSCTSALFDTNCSDWIGEACPAADRDAITADEEEEEEEGPTWLTVTAEDKKTDGAEKCGI</sequence>